<dbReference type="SUPFAM" id="SSF110069">
    <property type="entry name" value="ApaG-like"/>
    <property type="match status" value="1"/>
</dbReference>
<feature type="transmembrane region" description="Helical" evidence="1">
    <location>
        <begin position="246"/>
        <end position="267"/>
    </location>
</feature>
<proteinExistence type="predicted"/>
<keyword evidence="4" id="KW-1185">Reference proteome</keyword>
<comment type="caution">
    <text evidence="3">The sequence shown here is derived from an EMBL/GenBank/DDBJ whole genome shotgun (WGS) entry which is preliminary data.</text>
</comment>
<evidence type="ECO:0000259" key="2">
    <source>
        <dbReference type="PROSITE" id="PS51087"/>
    </source>
</evidence>
<feature type="transmembrane region" description="Helical" evidence="1">
    <location>
        <begin position="279"/>
        <end position="302"/>
    </location>
</feature>
<keyword evidence="1" id="KW-0812">Transmembrane</keyword>
<sequence>MRMAVKEPVRVPISGRDYEEAARILDSLKSFEEEPVLRLRGLLKEAISEERFEDAARHQDELNEIAPHSLLKCSSNATNLGIRAQVRSVYIEGRSQPSKGQYFFAYRIKITNDSDCPVQLLRRHWIITDANEKIENVWGIGVIAEQPVMPPRMGFEYSSACPLSTPNGRMEGDFEMKHMIEWTFTLVTIYFGLGSFLSMRGCYLYHKRVSGDKVDNVEMNAGAVMLTDCVFWFVIVPFFAIKDYHLTALVISMHSMNAILLLGDTALNCMRFPWFRIAYFYIWTITYLLFQWLVHACVRLWWPYPFLDLSSPYAPLWYKLLTIIFLQR</sequence>
<dbReference type="PANTHER" id="PTHR47191">
    <property type="entry name" value="OS05G0170800 PROTEIN"/>
    <property type="match status" value="1"/>
</dbReference>
<name>A0A6A6MRS0_HEVBR</name>
<dbReference type="NCBIfam" id="NF003967">
    <property type="entry name" value="PRK05461.1"/>
    <property type="match status" value="1"/>
</dbReference>
<dbReference type="Proteomes" id="UP000467840">
    <property type="component" value="Chromosome 15"/>
</dbReference>
<dbReference type="EMBL" id="JAAGAX010000005">
    <property type="protein sequence ID" value="KAF2315904.1"/>
    <property type="molecule type" value="Genomic_DNA"/>
</dbReference>
<gene>
    <name evidence="3" type="ORF">GH714_040699</name>
</gene>
<dbReference type="PANTHER" id="PTHR47191:SF2">
    <property type="entry name" value="OS05G0170800 PROTEIN"/>
    <property type="match status" value="1"/>
</dbReference>
<feature type="transmembrane region" description="Helical" evidence="1">
    <location>
        <begin position="179"/>
        <end position="199"/>
    </location>
</feature>
<feature type="transmembrane region" description="Helical" evidence="1">
    <location>
        <begin position="220"/>
        <end position="240"/>
    </location>
</feature>
<dbReference type="AlphaFoldDB" id="A0A6A6MRS0"/>
<dbReference type="InterPro" id="IPR050718">
    <property type="entry name" value="ApaG-like"/>
</dbReference>
<keyword evidence="1" id="KW-1133">Transmembrane helix</keyword>
<dbReference type="Gene3D" id="2.60.40.1470">
    <property type="entry name" value="ApaG domain"/>
    <property type="match status" value="1"/>
</dbReference>
<feature type="domain" description="ApaG" evidence="2">
    <location>
        <begin position="76"/>
        <end position="200"/>
    </location>
</feature>
<accession>A0A6A6MRS0</accession>
<dbReference type="InterPro" id="IPR007474">
    <property type="entry name" value="ApaG_domain"/>
</dbReference>
<keyword evidence="1" id="KW-0472">Membrane</keyword>
<evidence type="ECO:0000313" key="3">
    <source>
        <dbReference type="EMBL" id="KAF2315904.1"/>
    </source>
</evidence>
<dbReference type="Pfam" id="PF02151">
    <property type="entry name" value="UVR"/>
    <property type="match status" value="1"/>
</dbReference>
<dbReference type="PROSITE" id="PS51087">
    <property type="entry name" value="APAG"/>
    <property type="match status" value="1"/>
</dbReference>
<reference evidence="3 4" key="1">
    <citation type="journal article" date="2020" name="Mol. Plant">
        <title>The Chromosome-Based Rubber Tree Genome Provides New Insights into Spurge Genome Evolution and Rubber Biosynthesis.</title>
        <authorList>
            <person name="Liu J."/>
            <person name="Shi C."/>
            <person name="Shi C.C."/>
            <person name="Li W."/>
            <person name="Zhang Q.J."/>
            <person name="Zhang Y."/>
            <person name="Li K."/>
            <person name="Lu H.F."/>
            <person name="Shi C."/>
            <person name="Zhu S.T."/>
            <person name="Xiao Z.Y."/>
            <person name="Nan H."/>
            <person name="Yue Y."/>
            <person name="Zhu X.G."/>
            <person name="Wu Y."/>
            <person name="Hong X.N."/>
            <person name="Fan G.Y."/>
            <person name="Tong Y."/>
            <person name="Zhang D."/>
            <person name="Mao C.L."/>
            <person name="Liu Y.L."/>
            <person name="Hao S.J."/>
            <person name="Liu W.Q."/>
            <person name="Lv M.Q."/>
            <person name="Zhang H.B."/>
            <person name="Liu Y."/>
            <person name="Hu-Tang G.R."/>
            <person name="Wang J.P."/>
            <person name="Wang J.H."/>
            <person name="Sun Y.H."/>
            <person name="Ni S.B."/>
            <person name="Chen W.B."/>
            <person name="Zhang X.C."/>
            <person name="Jiao Y.N."/>
            <person name="Eichler E.E."/>
            <person name="Li G.H."/>
            <person name="Liu X."/>
            <person name="Gao L.Z."/>
        </authorList>
    </citation>
    <scope>NUCLEOTIDE SEQUENCE [LARGE SCALE GENOMIC DNA]</scope>
    <source>
        <strain evidence="4">cv. GT1</strain>
        <tissue evidence="3">Leaf</tissue>
    </source>
</reference>
<organism evidence="3 4">
    <name type="scientific">Hevea brasiliensis</name>
    <name type="common">Para rubber tree</name>
    <name type="synonym">Siphonia brasiliensis</name>
    <dbReference type="NCBI Taxonomy" id="3981"/>
    <lineage>
        <taxon>Eukaryota</taxon>
        <taxon>Viridiplantae</taxon>
        <taxon>Streptophyta</taxon>
        <taxon>Embryophyta</taxon>
        <taxon>Tracheophyta</taxon>
        <taxon>Spermatophyta</taxon>
        <taxon>Magnoliopsida</taxon>
        <taxon>eudicotyledons</taxon>
        <taxon>Gunneridae</taxon>
        <taxon>Pentapetalae</taxon>
        <taxon>rosids</taxon>
        <taxon>fabids</taxon>
        <taxon>Malpighiales</taxon>
        <taxon>Euphorbiaceae</taxon>
        <taxon>Crotonoideae</taxon>
        <taxon>Micrandreae</taxon>
        <taxon>Hevea</taxon>
    </lineage>
</organism>
<evidence type="ECO:0000313" key="4">
    <source>
        <dbReference type="Proteomes" id="UP000467840"/>
    </source>
</evidence>
<dbReference type="InterPro" id="IPR001943">
    <property type="entry name" value="UVR_dom"/>
</dbReference>
<dbReference type="InterPro" id="IPR036767">
    <property type="entry name" value="ApaG_sf"/>
</dbReference>
<protein>
    <recommendedName>
        <fullName evidence="2">ApaG domain-containing protein</fullName>
    </recommendedName>
</protein>
<evidence type="ECO:0000256" key="1">
    <source>
        <dbReference type="SAM" id="Phobius"/>
    </source>
</evidence>
<dbReference type="Pfam" id="PF04379">
    <property type="entry name" value="DUF525"/>
    <property type="match status" value="1"/>
</dbReference>